<accession>A0ABY0GZS8</accession>
<keyword evidence="3" id="KW-1185">Reference proteome</keyword>
<feature type="region of interest" description="Disordered" evidence="1">
    <location>
        <begin position="164"/>
        <end position="218"/>
    </location>
</feature>
<name>A0ABY0GZS8_9PEZI</name>
<comment type="caution">
    <text evidence="2">The sequence shown here is derived from an EMBL/GenBank/DDBJ whole genome shotgun (WGS) entry which is preliminary data.</text>
</comment>
<protein>
    <submittedName>
        <fullName evidence="2">Uncharacterized protein</fullName>
    </submittedName>
</protein>
<feature type="compositionally biased region" description="Basic and acidic residues" evidence="1">
    <location>
        <begin position="192"/>
        <end position="201"/>
    </location>
</feature>
<organism evidence="2 3">
    <name type="scientific">Monosporascus cannonballus</name>
    <dbReference type="NCBI Taxonomy" id="155416"/>
    <lineage>
        <taxon>Eukaryota</taxon>
        <taxon>Fungi</taxon>
        <taxon>Dikarya</taxon>
        <taxon>Ascomycota</taxon>
        <taxon>Pezizomycotina</taxon>
        <taxon>Sordariomycetes</taxon>
        <taxon>Xylariomycetidae</taxon>
        <taxon>Xylariales</taxon>
        <taxon>Xylariales incertae sedis</taxon>
        <taxon>Monosporascus</taxon>
    </lineage>
</organism>
<evidence type="ECO:0000313" key="3">
    <source>
        <dbReference type="Proteomes" id="UP000294003"/>
    </source>
</evidence>
<evidence type="ECO:0000256" key="1">
    <source>
        <dbReference type="SAM" id="MobiDB-lite"/>
    </source>
</evidence>
<gene>
    <name evidence="2" type="ORF">DL762_007198</name>
</gene>
<proteinExistence type="predicted"/>
<reference evidence="2 3" key="1">
    <citation type="submission" date="2018-06" db="EMBL/GenBank/DDBJ databases">
        <title>Complete Genomes of Monosporascus.</title>
        <authorList>
            <person name="Robinson A.J."/>
            <person name="Natvig D.O."/>
        </authorList>
    </citation>
    <scope>NUCLEOTIDE SEQUENCE [LARGE SCALE GENOMIC DNA]</scope>
    <source>
        <strain evidence="2 3">CBS 609.92</strain>
    </source>
</reference>
<evidence type="ECO:0000313" key="2">
    <source>
        <dbReference type="EMBL" id="RYO81289.1"/>
    </source>
</evidence>
<feature type="compositionally biased region" description="Low complexity" evidence="1">
    <location>
        <begin position="175"/>
        <end position="185"/>
    </location>
</feature>
<feature type="region of interest" description="Disordered" evidence="1">
    <location>
        <begin position="1"/>
        <end position="26"/>
    </location>
</feature>
<sequence>MSPSERPTDPESEPLVPQGDAPAGDAAEARRNINAFRALWQKLSDVWEVLQELWRLAPEGFLVSRPIDRTGVRRAFGDLRAYLDDPRLAAAPGVDAAYIGLARERLAVVARKTEGLLDILDARTGSLTLPRTSNAVFGLFRRQVPDGLDVALRAEERILREQLESLDGGGGGGSSFLSPPSSPTSAFVEIPSPDRGKDKGKGKGAVTGGDTYEAETEADADRRVAQMRVAVEAMLKNVRKEVDDESKETVKVINQLTKQRYTRVGFVISVTAALSSGTFALICRHWAKKAQGAAGEASAAAAAIEHLLQG</sequence>
<dbReference type="Proteomes" id="UP000294003">
    <property type="component" value="Unassembled WGS sequence"/>
</dbReference>
<dbReference type="EMBL" id="QJNS01000255">
    <property type="protein sequence ID" value="RYO81289.1"/>
    <property type="molecule type" value="Genomic_DNA"/>
</dbReference>